<organism evidence="1">
    <name type="scientific">Aegilops tauschii</name>
    <name type="common">Tausch's goatgrass</name>
    <name type="synonym">Aegilops squarrosa</name>
    <dbReference type="NCBI Taxonomy" id="37682"/>
    <lineage>
        <taxon>Eukaryota</taxon>
        <taxon>Viridiplantae</taxon>
        <taxon>Streptophyta</taxon>
        <taxon>Embryophyta</taxon>
        <taxon>Tracheophyta</taxon>
        <taxon>Spermatophyta</taxon>
        <taxon>Magnoliopsida</taxon>
        <taxon>Liliopsida</taxon>
        <taxon>Poales</taxon>
        <taxon>Poaceae</taxon>
        <taxon>BOP clade</taxon>
        <taxon>Pooideae</taxon>
        <taxon>Triticodae</taxon>
        <taxon>Triticeae</taxon>
        <taxon>Triticinae</taxon>
        <taxon>Aegilops</taxon>
    </lineage>
</organism>
<accession>M8C203</accession>
<reference evidence="1" key="1">
    <citation type="submission" date="2015-06" db="UniProtKB">
        <authorList>
            <consortium name="EnsemblPlants"/>
        </authorList>
    </citation>
    <scope>IDENTIFICATION</scope>
</reference>
<dbReference type="AlphaFoldDB" id="M8C203"/>
<proteinExistence type="predicted"/>
<name>M8C203_AEGTA</name>
<dbReference type="EnsemblPlants" id="EMT21107">
    <property type="protein sequence ID" value="EMT21107"/>
    <property type="gene ID" value="F775_25040"/>
</dbReference>
<sequence>MSNDVAILDTEKWGEHFKGIMDWRCKNAHTENSNATKLGGLHQVTKQGG</sequence>
<protein>
    <submittedName>
        <fullName evidence="1">Uncharacterized protein</fullName>
    </submittedName>
</protein>
<evidence type="ECO:0000313" key="1">
    <source>
        <dbReference type="EnsemblPlants" id="EMT21107"/>
    </source>
</evidence>